<dbReference type="PIRSF" id="PIRSF001423">
    <property type="entry name" value="Urocanate_hydrat"/>
    <property type="match status" value="1"/>
</dbReference>
<accession>A0ABM8XFQ0</accession>
<feature type="domain" description="Urocanase N-terminal" evidence="12">
    <location>
        <begin position="29"/>
        <end position="155"/>
    </location>
</feature>
<evidence type="ECO:0000256" key="7">
    <source>
        <dbReference type="ARBA" id="ARBA00031640"/>
    </source>
</evidence>
<dbReference type="InterPro" id="IPR035085">
    <property type="entry name" value="Urocanase_Rossmann-like"/>
</dbReference>
<keyword evidence="15" id="KW-1185">Reference proteome</keyword>
<feature type="binding site" evidence="9">
    <location>
        <position position="219"/>
    </location>
    <ligand>
        <name>NAD(+)</name>
        <dbReference type="ChEBI" id="CHEBI:57540"/>
    </ligand>
</feature>
<feature type="binding site" evidence="9">
    <location>
        <begin position="295"/>
        <end position="296"/>
    </location>
    <ligand>
        <name>NAD(+)</name>
        <dbReference type="ChEBI" id="CHEBI:57540"/>
    </ligand>
</feature>
<keyword evidence="6 9" id="KW-0456">Lyase</keyword>
<comment type="pathway">
    <text evidence="1 9">Amino-acid degradation; L-histidine degradation into L-glutamate; N-formimidoyl-L-glutamate from L-histidine: step 2/3.</text>
</comment>
<feature type="domain" description="Urocanase C-terminal" evidence="13">
    <location>
        <begin position="373"/>
        <end position="567"/>
    </location>
</feature>
<evidence type="ECO:0000256" key="9">
    <source>
        <dbReference type="HAMAP-Rule" id="MF_00577"/>
    </source>
</evidence>
<feature type="binding site" evidence="9">
    <location>
        <begin position="70"/>
        <end position="71"/>
    </location>
    <ligand>
        <name>NAD(+)</name>
        <dbReference type="ChEBI" id="CHEBI:57540"/>
    </ligand>
</feature>
<evidence type="ECO:0000259" key="11">
    <source>
        <dbReference type="Pfam" id="PF01175"/>
    </source>
</evidence>
<evidence type="ECO:0000256" key="3">
    <source>
        <dbReference type="ARBA" id="ARBA00011992"/>
    </source>
</evidence>
<evidence type="ECO:0000256" key="1">
    <source>
        <dbReference type="ARBA" id="ARBA00004794"/>
    </source>
</evidence>
<dbReference type="InterPro" id="IPR023636">
    <property type="entry name" value="Urocanase_CS"/>
</dbReference>
<dbReference type="Pfam" id="PF17392">
    <property type="entry name" value="Urocanase_C"/>
    <property type="match status" value="1"/>
</dbReference>
<dbReference type="RefSeq" id="WP_223991776.1">
    <property type="nucleotide sequence ID" value="NZ_CAJZAG010000008.1"/>
</dbReference>
<feature type="binding site" evidence="9">
    <location>
        <position position="514"/>
    </location>
    <ligand>
        <name>NAD(+)</name>
        <dbReference type="ChEBI" id="CHEBI:57540"/>
    </ligand>
</feature>
<dbReference type="SUPFAM" id="SSF111326">
    <property type="entry name" value="Urocanase"/>
    <property type="match status" value="1"/>
</dbReference>
<comment type="function">
    <text evidence="9">Catalyzes the conversion of urocanate to 4-imidazolone-5-propionate.</text>
</comment>
<feature type="binding site" evidence="9">
    <location>
        <position position="148"/>
    </location>
    <ligand>
        <name>NAD(+)</name>
        <dbReference type="ChEBI" id="CHEBI:57540"/>
    </ligand>
</feature>
<feature type="binding site" evidence="9">
    <location>
        <position position="344"/>
    </location>
    <ligand>
        <name>NAD(+)</name>
        <dbReference type="ChEBI" id="CHEBI:57540"/>
    </ligand>
</feature>
<dbReference type="HAMAP" id="MF_00577">
    <property type="entry name" value="HutU"/>
    <property type="match status" value="1"/>
</dbReference>
<dbReference type="EMBL" id="CAJZAG010000008">
    <property type="protein sequence ID" value="CAG9178967.1"/>
    <property type="molecule type" value="Genomic_DNA"/>
</dbReference>
<comment type="subcellular location">
    <subcellularLocation>
        <location evidence="9">Cytoplasm</location>
    </subcellularLocation>
</comment>
<evidence type="ECO:0000256" key="2">
    <source>
        <dbReference type="ARBA" id="ARBA00007578"/>
    </source>
</evidence>
<feature type="domain" description="Urocanase Rossmann-like" evidence="11">
    <location>
        <begin position="158"/>
        <end position="370"/>
    </location>
</feature>
<dbReference type="Gene3D" id="3.40.50.10730">
    <property type="entry name" value="Urocanase like domains"/>
    <property type="match status" value="1"/>
</dbReference>
<evidence type="ECO:0000313" key="14">
    <source>
        <dbReference type="EMBL" id="CAG9178967.1"/>
    </source>
</evidence>
<feature type="binding site" evidence="9">
    <location>
        <begin position="260"/>
        <end position="261"/>
    </location>
    <ligand>
        <name>NAD(+)</name>
        <dbReference type="ChEBI" id="CHEBI:57540"/>
    </ligand>
</feature>
<feature type="binding site" evidence="9">
    <location>
        <position position="214"/>
    </location>
    <ligand>
        <name>NAD(+)</name>
        <dbReference type="ChEBI" id="CHEBI:57540"/>
    </ligand>
</feature>
<dbReference type="InterPro" id="IPR038364">
    <property type="entry name" value="Urocanase_central_sf"/>
</dbReference>
<dbReference type="InterPro" id="IPR036190">
    <property type="entry name" value="Urocanase_sf"/>
</dbReference>
<evidence type="ECO:0000256" key="5">
    <source>
        <dbReference type="ARBA" id="ARBA00023027"/>
    </source>
</evidence>
<dbReference type="Pfam" id="PF01175">
    <property type="entry name" value="Urocanase"/>
    <property type="match status" value="1"/>
</dbReference>
<feature type="active site" evidence="9">
    <location>
        <position position="432"/>
    </location>
</feature>
<dbReference type="PANTHER" id="PTHR12216">
    <property type="entry name" value="UROCANATE HYDRATASE"/>
    <property type="match status" value="1"/>
</dbReference>
<name>A0ABM8XFQ0_9BURK</name>
<evidence type="ECO:0000256" key="4">
    <source>
        <dbReference type="ARBA" id="ARBA00022808"/>
    </source>
</evidence>
<evidence type="ECO:0000259" key="13">
    <source>
        <dbReference type="Pfam" id="PF17392"/>
    </source>
</evidence>
<keyword evidence="5 9" id="KW-0520">NAD</keyword>
<evidence type="ECO:0000256" key="8">
    <source>
        <dbReference type="ARBA" id="ARBA00047623"/>
    </source>
</evidence>
<dbReference type="Pfam" id="PF17391">
    <property type="entry name" value="Urocanase_N"/>
    <property type="match status" value="1"/>
</dbReference>
<dbReference type="NCBIfam" id="NF003820">
    <property type="entry name" value="PRK05414.1"/>
    <property type="match status" value="1"/>
</dbReference>
<feature type="region of interest" description="Disordered" evidence="10">
    <location>
        <begin position="1"/>
        <end position="32"/>
    </location>
</feature>
<dbReference type="InterPro" id="IPR055351">
    <property type="entry name" value="Urocanase"/>
</dbReference>
<dbReference type="InterPro" id="IPR035401">
    <property type="entry name" value="Urocanase_C"/>
</dbReference>
<dbReference type="Gene3D" id="3.40.1770.10">
    <property type="entry name" value="Urocanase superfamily"/>
    <property type="match status" value="1"/>
</dbReference>
<dbReference type="NCBIfam" id="TIGR01228">
    <property type="entry name" value="hutU"/>
    <property type="match status" value="1"/>
</dbReference>
<proteinExistence type="inferred from homology"/>
<comment type="cofactor">
    <cofactor evidence="9">
        <name>NAD(+)</name>
        <dbReference type="ChEBI" id="CHEBI:57540"/>
    </cofactor>
    <text evidence="9">Binds 1 NAD(+) per subunit.</text>
</comment>
<feature type="binding site" evidence="9">
    <location>
        <begin position="285"/>
        <end position="289"/>
    </location>
    <ligand>
        <name>NAD(+)</name>
        <dbReference type="ChEBI" id="CHEBI:57540"/>
    </ligand>
</feature>
<dbReference type="PROSITE" id="PS01233">
    <property type="entry name" value="UROCANASE"/>
    <property type="match status" value="1"/>
</dbReference>
<comment type="catalytic activity">
    <reaction evidence="8 9">
        <text>4-imidazolone-5-propanoate = trans-urocanate + H2O</text>
        <dbReference type="Rhea" id="RHEA:13101"/>
        <dbReference type="ChEBI" id="CHEBI:15377"/>
        <dbReference type="ChEBI" id="CHEBI:17771"/>
        <dbReference type="ChEBI" id="CHEBI:77893"/>
        <dbReference type="EC" id="4.2.1.49"/>
    </reaction>
</comment>
<dbReference type="GO" id="GO:0016153">
    <property type="term" value="F:urocanate hydratase activity"/>
    <property type="evidence" value="ECO:0007669"/>
    <property type="project" value="UniProtKB-EC"/>
</dbReference>
<dbReference type="EC" id="4.2.1.49" evidence="3 9"/>
<feature type="compositionally biased region" description="Low complexity" evidence="10">
    <location>
        <begin position="9"/>
        <end position="23"/>
    </location>
</feature>
<protein>
    <recommendedName>
        <fullName evidence="3 9">Urocanate hydratase</fullName>
        <shortName evidence="9">Urocanase</shortName>
        <ecNumber evidence="3 9">4.2.1.49</ecNumber>
    </recommendedName>
    <alternativeName>
        <fullName evidence="7 9">Imidazolonepropionate hydrolase</fullName>
    </alternativeName>
</protein>
<evidence type="ECO:0000259" key="12">
    <source>
        <dbReference type="Pfam" id="PF17391"/>
    </source>
</evidence>
<comment type="caution">
    <text evidence="14">The sequence shown here is derived from an EMBL/GenBank/DDBJ whole genome shotgun (WGS) entry which is preliminary data.</text>
</comment>
<comment type="similarity">
    <text evidence="2 9">Belongs to the urocanase family.</text>
</comment>
<sequence length="579" mass="63182">MNANEHQFAPSSSPSPSSSSAPARGQREVRAPHGNTLHCKNWLIEAAYRMIQNNLDPDVAERPQDLVVYGGIGKAARNWECFDAILDSLRRLGEDESLLVQSGKPVGIFRTHADAPRVLIANSNLVPHWATWDKFNELDRAGLMMYGQMTAGSWIYIGTQGIVQGTFETFVEAGNQHYGGDLSGKWILTAGLGGMGGAQPLAGVLAGACVLAIECQESRIDFRIRTRYLDKKATTIDEALAMIADATKNKQAISVGLLGNAAEIVPELVRRAQAGGMRPDMVTDQTSAHDIVNGYLPEGWTVEQWEDARQRYPKSVEVAARASIVKHVRAMLAFQQMGVPTLDYGNNIRQVAFDEGVANAFDFPGFVPAYIRPLFCRGKGPFRWVALSGDPEDIYKTDAKMKELFPDDKPLHRWLDMARDRIAFQGLPSRICWVGLDERHRAGLAFNEMVKSGELKAPIVIGRDHLDCGSVASPNRETEAMRDGSDAVSDWPLLNALLNTAGGATWVSLHHGGGVGMGFSQHAGVVIVCDGTDAAAKRIERVLWNDPATGVMRHADAGYETAIDCAHEKGLDLPMVKRA</sequence>
<evidence type="ECO:0000256" key="6">
    <source>
        <dbReference type="ARBA" id="ARBA00023239"/>
    </source>
</evidence>
<keyword evidence="9" id="KW-0963">Cytoplasm</keyword>
<dbReference type="PANTHER" id="PTHR12216:SF4">
    <property type="entry name" value="UROCANATE HYDRATASE"/>
    <property type="match status" value="1"/>
</dbReference>
<dbReference type="Proteomes" id="UP000706525">
    <property type="component" value="Unassembled WGS sequence"/>
</dbReference>
<gene>
    <name evidence="9 14" type="primary">hutU</name>
    <name evidence="14" type="ORF">LMG32289_04232</name>
</gene>
<evidence type="ECO:0000256" key="10">
    <source>
        <dbReference type="SAM" id="MobiDB-lite"/>
    </source>
</evidence>
<reference evidence="14 15" key="1">
    <citation type="submission" date="2021-08" db="EMBL/GenBank/DDBJ databases">
        <authorList>
            <person name="Peeters C."/>
        </authorList>
    </citation>
    <scope>NUCLEOTIDE SEQUENCE [LARGE SCALE GENOMIC DNA]</scope>
    <source>
        <strain evidence="14 15">LMG 32289</strain>
    </source>
</reference>
<organism evidence="14 15">
    <name type="scientific">Cupriavidus pampae</name>
    <dbReference type="NCBI Taxonomy" id="659251"/>
    <lineage>
        <taxon>Bacteria</taxon>
        <taxon>Pseudomonadati</taxon>
        <taxon>Pseudomonadota</taxon>
        <taxon>Betaproteobacteria</taxon>
        <taxon>Burkholderiales</taxon>
        <taxon>Burkholderiaceae</taxon>
        <taxon>Cupriavidus</taxon>
    </lineage>
</organism>
<dbReference type="InterPro" id="IPR023637">
    <property type="entry name" value="Urocanase-like"/>
</dbReference>
<keyword evidence="4 9" id="KW-0369">Histidine metabolism</keyword>
<evidence type="ECO:0000313" key="15">
    <source>
        <dbReference type="Proteomes" id="UP000706525"/>
    </source>
</evidence>
<dbReference type="InterPro" id="IPR035400">
    <property type="entry name" value="Urocanase_N"/>
</dbReference>
<feature type="binding site" evidence="9">
    <location>
        <begin position="194"/>
        <end position="196"/>
    </location>
    <ligand>
        <name>NAD(+)</name>
        <dbReference type="ChEBI" id="CHEBI:57540"/>
    </ligand>
</feature>